<dbReference type="GO" id="GO:0004658">
    <property type="term" value="F:propionyl-CoA carboxylase activity"/>
    <property type="evidence" value="ECO:0007669"/>
    <property type="project" value="TreeGrafter"/>
</dbReference>
<dbReference type="PANTHER" id="PTHR43842">
    <property type="entry name" value="PROPIONYL-COA CARBOXYLASE BETA CHAIN"/>
    <property type="match status" value="1"/>
</dbReference>
<dbReference type="InterPro" id="IPR029045">
    <property type="entry name" value="ClpP/crotonase-like_dom_sf"/>
</dbReference>
<name>A0A1H9QK57_9FIRM</name>
<evidence type="ECO:0000313" key="4">
    <source>
        <dbReference type="Proteomes" id="UP000182471"/>
    </source>
</evidence>
<dbReference type="PROSITE" id="PS50980">
    <property type="entry name" value="COA_CT_NTER"/>
    <property type="match status" value="1"/>
</dbReference>
<dbReference type="InterPro" id="IPR051047">
    <property type="entry name" value="AccD/PCCB"/>
</dbReference>
<feature type="domain" description="CoA carboxyltransferase C-terminal" evidence="2">
    <location>
        <begin position="202"/>
        <end position="461"/>
    </location>
</feature>
<dbReference type="AlphaFoldDB" id="A0A1H9QK57"/>
<evidence type="ECO:0000259" key="1">
    <source>
        <dbReference type="PROSITE" id="PS50980"/>
    </source>
</evidence>
<dbReference type="OrthoDB" id="9803706at2"/>
<reference evidence="4" key="1">
    <citation type="submission" date="2016-10" db="EMBL/GenBank/DDBJ databases">
        <authorList>
            <person name="Varghese N."/>
            <person name="Submissions S."/>
        </authorList>
    </citation>
    <scope>NUCLEOTIDE SEQUENCE [LARGE SCALE GENOMIC DNA]</scope>
    <source>
        <strain evidence="4">S1b</strain>
    </source>
</reference>
<sequence>MKSENYNVAIQRINKVVDENSFVEIGALVTARNTDFNLNCEKTPSDGVVTGYGLIDGNLVYVYSQDSTVLNGSIGEMHAEKICKLYEMALKMKAPIIGFIDSVGVRLQESVDALEAIGKIMTMQSKCKGIIPQYLGVFGRCAGVMTTVASLSDFVFVDEKAEFFLNSPDAIESNFKEKMNTSCPIYQGENNGIIDMVEDEESIYSDIRNMITFLPLNNESDVYIGEGTDDLNRVCPSLPNLVKYAHNFIEEIADDNRFFEVKSLYAQGVVTGFIHLNGMAIGIIANNMANLDEDGNDAKQFKDKINTDVCEKMSDFIEFCSGFSVPILTITNINGIEADLKNENNFARHISKVVRTFTKAKVPKVNLITDKAFGSSYIYMNSKSLGADIVLAWDNAQVGTLNADLAVKIMYPTENLATLNEKEKEYKKLQNNVVSAARRGYIDKVISPEDTRKYLIAFFEMLYSKECFE</sequence>
<dbReference type="Proteomes" id="UP000182471">
    <property type="component" value="Unassembled WGS sequence"/>
</dbReference>
<dbReference type="Pfam" id="PF01039">
    <property type="entry name" value="Carboxyl_trans"/>
    <property type="match status" value="1"/>
</dbReference>
<evidence type="ECO:0000259" key="2">
    <source>
        <dbReference type="PROSITE" id="PS50989"/>
    </source>
</evidence>
<proteinExistence type="predicted"/>
<dbReference type="RefSeq" id="WP_022748034.1">
    <property type="nucleotide sequence ID" value="NZ_FOGW01000006.1"/>
</dbReference>
<dbReference type="PROSITE" id="PS50989">
    <property type="entry name" value="COA_CT_CTER"/>
    <property type="match status" value="1"/>
</dbReference>
<dbReference type="InterPro" id="IPR011762">
    <property type="entry name" value="COA_CT_N"/>
</dbReference>
<dbReference type="InterPro" id="IPR011763">
    <property type="entry name" value="COA_CT_C"/>
</dbReference>
<dbReference type="SUPFAM" id="SSF52096">
    <property type="entry name" value="ClpP/crotonase"/>
    <property type="match status" value="2"/>
</dbReference>
<dbReference type="GO" id="GO:0016740">
    <property type="term" value="F:transferase activity"/>
    <property type="evidence" value="ECO:0007669"/>
    <property type="project" value="UniProtKB-KW"/>
</dbReference>
<gene>
    <name evidence="3" type="ORF">SAMN02910429_00591</name>
</gene>
<dbReference type="InterPro" id="IPR034733">
    <property type="entry name" value="AcCoA_carboxyl_beta"/>
</dbReference>
<keyword evidence="4" id="KW-1185">Reference proteome</keyword>
<organism evidence="3 4">
    <name type="scientific">Lachnobacterium bovis</name>
    <dbReference type="NCBI Taxonomy" id="140626"/>
    <lineage>
        <taxon>Bacteria</taxon>
        <taxon>Bacillati</taxon>
        <taxon>Bacillota</taxon>
        <taxon>Clostridia</taxon>
        <taxon>Lachnospirales</taxon>
        <taxon>Lachnospiraceae</taxon>
        <taxon>Lachnobacterium</taxon>
    </lineage>
</organism>
<dbReference type="PANTHER" id="PTHR43842:SF2">
    <property type="entry name" value="PROPIONYL-COA CARBOXYLASE BETA CHAIN, MITOCHONDRIAL"/>
    <property type="match status" value="1"/>
</dbReference>
<accession>A0A1H9QK57</accession>
<dbReference type="EMBL" id="FOGW01000006">
    <property type="protein sequence ID" value="SER60971.1"/>
    <property type="molecule type" value="Genomic_DNA"/>
</dbReference>
<keyword evidence="3" id="KW-0808">Transferase</keyword>
<feature type="domain" description="CoA carboxyltransferase N-terminal" evidence="1">
    <location>
        <begin position="1"/>
        <end position="178"/>
    </location>
</feature>
<protein>
    <submittedName>
        <fullName evidence="3">Acetyl-CoA carboxylase, carboxyltransferase component</fullName>
    </submittedName>
</protein>
<dbReference type="Gene3D" id="3.90.226.10">
    <property type="entry name" value="2-enoyl-CoA Hydratase, Chain A, domain 1"/>
    <property type="match status" value="2"/>
</dbReference>
<evidence type="ECO:0000313" key="3">
    <source>
        <dbReference type="EMBL" id="SER60971.1"/>
    </source>
</evidence>